<accession>A0ABR7X245</accession>
<proteinExistence type="predicted"/>
<gene>
    <name evidence="3" type="ORF">IDJ75_04785</name>
</gene>
<evidence type="ECO:0000313" key="3">
    <source>
        <dbReference type="EMBL" id="MBD1384586.1"/>
    </source>
</evidence>
<dbReference type="EMBL" id="JACWMW010000001">
    <property type="protein sequence ID" value="MBD1384586.1"/>
    <property type="molecule type" value="Genomic_DNA"/>
</dbReference>
<feature type="region of interest" description="Disordered" evidence="1">
    <location>
        <begin position="292"/>
        <end position="311"/>
    </location>
</feature>
<evidence type="ECO:0000256" key="1">
    <source>
        <dbReference type="SAM" id="MobiDB-lite"/>
    </source>
</evidence>
<dbReference type="Proteomes" id="UP000618754">
    <property type="component" value="Unassembled WGS sequence"/>
</dbReference>
<protein>
    <recommendedName>
        <fullName evidence="5">DUF1571 domain-containing protein</fullName>
    </recommendedName>
</protein>
<evidence type="ECO:0000313" key="4">
    <source>
        <dbReference type="Proteomes" id="UP000618754"/>
    </source>
</evidence>
<reference evidence="3 4" key="1">
    <citation type="submission" date="2020-09" db="EMBL/GenBank/DDBJ databases">
        <title>Novel species of Mucilaginibacter isolated from a glacier on the Tibetan Plateau.</title>
        <authorList>
            <person name="Liu Q."/>
            <person name="Xin Y.-H."/>
        </authorList>
    </citation>
    <scope>NUCLEOTIDE SEQUENCE [LARGE SCALE GENOMIC DNA]</scope>
    <source>
        <strain evidence="3 4">CGMCC 1.13878</strain>
    </source>
</reference>
<name>A0ABR7X245_9SPHI</name>
<evidence type="ECO:0008006" key="5">
    <source>
        <dbReference type="Google" id="ProtNLM"/>
    </source>
</evidence>
<evidence type="ECO:0000256" key="2">
    <source>
        <dbReference type="SAM" id="SignalP"/>
    </source>
</evidence>
<feature type="chain" id="PRO_5046894939" description="DUF1571 domain-containing protein" evidence="2">
    <location>
        <begin position="22"/>
        <end position="311"/>
    </location>
</feature>
<keyword evidence="2" id="KW-0732">Signal</keyword>
<comment type="caution">
    <text evidence="3">The sequence shown here is derived from an EMBL/GenBank/DDBJ whole genome shotgun (WGS) entry which is preliminary data.</text>
</comment>
<feature type="signal peptide" evidence="2">
    <location>
        <begin position="1"/>
        <end position="21"/>
    </location>
</feature>
<keyword evidence="4" id="KW-1185">Reference proteome</keyword>
<organism evidence="3 4">
    <name type="scientific">Mucilaginibacter rigui</name>
    <dbReference type="NCBI Taxonomy" id="534635"/>
    <lineage>
        <taxon>Bacteria</taxon>
        <taxon>Pseudomonadati</taxon>
        <taxon>Bacteroidota</taxon>
        <taxon>Sphingobacteriia</taxon>
        <taxon>Sphingobacteriales</taxon>
        <taxon>Sphingobacteriaceae</taxon>
        <taxon>Mucilaginibacter</taxon>
    </lineage>
</organism>
<dbReference type="RefSeq" id="WP_191174448.1">
    <property type="nucleotide sequence ID" value="NZ_JACWMW010000001.1"/>
</dbReference>
<sequence>MRGSILAICLLFCLSSSFAQHSDESKNLKQLSIYQDSLKSLGKKFVNNPDDMERKAANYTFIRTLVSALKVPHSFNFPFDSVKSISTLNSPDNRFRILSWHVMNQDGSYRFYGTVQMNTGNNLLMYPLEDYSPMLKNPEDSVTDNRKWFGAQYYKIIRVAAATPYYVLLGWKGNNVKSTKKVIEVLSFDKEDKPNLGMPVFNGSRKRVVFEYTRQASMLLRYVPEQNLIVFDHLAPPDDKMKDHPETFGPDLSYDGYKLKNGRWEFVENLDMRNIPETRDAEYIDPKAQAIIDRNGAPAPVKKPAGTKRKN</sequence>